<gene>
    <name evidence="10" type="primary">fluC</name>
    <name evidence="10" type="synonym">crcB</name>
    <name evidence="11" type="ORF">SAMN04488554_2198</name>
</gene>
<feature type="binding site" evidence="10">
    <location>
        <position position="84"/>
    </location>
    <ligand>
        <name>Na(+)</name>
        <dbReference type="ChEBI" id="CHEBI:29101"/>
        <note>structural</note>
    </ligand>
</feature>
<evidence type="ECO:0000256" key="6">
    <source>
        <dbReference type="ARBA" id="ARBA00023303"/>
    </source>
</evidence>
<dbReference type="Proteomes" id="UP000199220">
    <property type="component" value="Unassembled WGS sequence"/>
</dbReference>
<evidence type="ECO:0000256" key="8">
    <source>
        <dbReference type="ARBA" id="ARBA00035585"/>
    </source>
</evidence>
<dbReference type="HAMAP" id="MF_00454">
    <property type="entry name" value="FluC"/>
    <property type="match status" value="1"/>
</dbReference>
<dbReference type="Pfam" id="PF02537">
    <property type="entry name" value="CRCB"/>
    <property type="match status" value="1"/>
</dbReference>
<reference evidence="12" key="1">
    <citation type="submission" date="2016-10" db="EMBL/GenBank/DDBJ databases">
        <authorList>
            <person name="Varghese N."/>
            <person name="Submissions S."/>
        </authorList>
    </citation>
    <scope>NUCLEOTIDE SEQUENCE [LARGE SCALE GENOMIC DNA]</scope>
    <source>
        <strain evidence="12">DSM 21368</strain>
    </source>
</reference>
<organism evidence="11 12">
    <name type="scientific">Ruania alba</name>
    <dbReference type="NCBI Taxonomy" id="648782"/>
    <lineage>
        <taxon>Bacteria</taxon>
        <taxon>Bacillati</taxon>
        <taxon>Actinomycetota</taxon>
        <taxon>Actinomycetes</taxon>
        <taxon>Micrococcales</taxon>
        <taxon>Ruaniaceae</taxon>
        <taxon>Ruania</taxon>
    </lineage>
</organism>
<protein>
    <recommendedName>
        <fullName evidence="10">Fluoride-specific ion channel FluC</fullName>
    </recommendedName>
</protein>
<comment type="subcellular location">
    <subcellularLocation>
        <location evidence="1 10">Cell membrane</location>
        <topology evidence="1 10">Multi-pass membrane protein</topology>
    </subcellularLocation>
</comment>
<keyword evidence="6 10" id="KW-0407">Ion channel</keyword>
<dbReference type="PANTHER" id="PTHR28259:SF1">
    <property type="entry name" value="FLUORIDE EXPORT PROTEIN 1-RELATED"/>
    <property type="match status" value="1"/>
</dbReference>
<dbReference type="GO" id="GO:0062054">
    <property type="term" value="F:fluoride channel activity"/>
    <property type="evidence" value="ECO:0007669"/>
    <property type="project" value="UniProtKB-UniRule"/>
</dbReference>
<sequence>MSQGRLRLGALVAVGGAAGTLARFGLTEAFGPPDGVPWATLTANLLGAFALGVLLEALLRAGAEDRTRRAFRLGLGTGFLGGLTTFSSLALETERLLTGGQFAVAAGYALASLALGLVAALAGIAVGGARRTGRGDQGESR</sequence>
<evidence type="ECO:0000313" key="11">
    <source>
        <dbReference type="EMBL" id="SEE62615.1"/>
    </source>
</evidence>
<dbReference type="RefSeq" id="WP_089773194.1">
    <property type="nucleotide sequence ID" value="NZ_FNTX01000002.1"/>
</dbReference>
<keyword evidence="4 10" id="KW-1133">Transmembrane helix</keyword>
<comment type="activity regulation">
    <text evidence="10">Na(+) is not transported, but it plays an essential structural role and its presence is essential for fluoride channel function.</text>
</comment>
<feature type="binding site" evidence="10">
    <location>
        <position position="81"/>
    </location>
    <ligand>
        <name>Na(+)</name>
        <dbReference type="ChEBI" id="CHEBI:29101"/>
        <note>structural</note>
    </ligand>
</feature>
<dbReference type="OrthoDB" id="4408652at2"/>
<keyword evidence="10" id="KW-0813">Transport</keyword>
<dbReference type="STRING" id="648782.SAMN04488554_2198"/>
<dbReference type="GO" id="GO:0140114">
    <property type="term" value="P:cellular detoxification of fluoride"/>
    <property type="evidence" value="ECO:0007669"/>
    <property type="project" value="UniProtKB-UniRule"/>
</dbReference>
<feature type="transmembrane region" description="Helical" evidence="10">
    <location>
        <begin position="102"/>
        <end position="126"/>
    </location>
</feature>
<feature type="transmembrane region" description="Helical" evidence="10">
    <location>
        <begin position="38"/>
        <end position="59"/>
    </location>
</feature>
<evidence type="ECO:0000313" key="12">
    <source>
        <dbReference type="Proteomes" id="UP000199220"/>
    </source>
</evidence>
<name>A0A1H5KCS7_9MICO</name>
<comment type="function">
    <text evidence="9 10">Fluoride-specific ion channel. Important for reducing fluoride concentration in the cell, thus reducing its toxicity.</text>
</comment>
<evidence type="ECO:0000256" key="10">
    <source>
        <dbReference type="HAMAP-Rule" id="MF_00454"/>
    </source>
</evidence>
<keyword evidence="10" id="KW-0479">Metal-binding</keyword>
<evidence type="ECO:0000256" key="5">
    <source>
        <dbReference type="ARBA" id="ARBA00023136"/>
    </source>
</evidence>
<evidence type="ECO:0000256" key="4">
    <source>
        <dbReference type="ARBA" id="ARBA00022989"/>
    </source>
</evidence>
<dbReference type="GO" id="GO:0046872">
    <property type="term" value="F:metal ion binding"/>
    <property type="evidence" value="ECO:0007669"/>
    <property type="project" value="UniProtKB-KW"/>
</dbReference>
<keyword evidence="5 10" id="KW-0472">Membrane</keyword>
<keyword evidence="10" id="KW-0915">Sodium</keyword>
<evidence type="ECO:0000256" key="2">
    <source>
        <dbReference type="ARBA" id="ARBA00022475"/>
    </source>
</evidence>
<dbReference type="InterPro" id="IPR003691">
    <property type="entry name" value="FluC"/>
</dbReference>
<accession>A0A1H5KCS7</accession>
<keyword evidence="2 10" id="KW-1003">Cell membrane</keyword>
<comment type="similarity">
    <text evidence="7 10">Belongs to the fluoride channel Fluc/FEX (TC 1.A.43) family.</text>
</comment>
<evidence type="ECO:0000256" key="3">
    <source>
        <dbReference type="ARBA" id="ARBA00022692"/>
    </source>
</evidence>
<dbReference type="PANTHER" id="PTHR28259">
    <property type="entry name" value="FLUORIDE EXPORT PROTEIN 1-RELATED"/>
    <property type="match status" value="1"/>
</dbReference>
<keyword evidence="12" id="KW-1185">Reference proteome</keyword>
<keyword evidence="3 10" id="KW-0812">Transmembrane</keyword>
<dbReference type="GO" id="GO:0005886">
    <property type="term" value="C:plasma membrane"/>
    <property type="evidence" value="ECO:0007669"/>
    <property type="project" value="UniProtKB-SubCell"/>
</dbReference>
<dbReference type="EMBL" id="FNTX01000002">
    <property type="protein sequence ID" value="SEE62615.1"/>
    <property type="molecule type" value="Genomic_DNA"/>
</dbReference>
<feature type="transmembrane region" description="Helical" evidence="10">
    <location>
        <begin position="71"/>
        <end position="90"/>
    </location>
</feature>
<comment type="catalytic activity">
    <reaction evidence="8">
        <text>fluoride(in) = fluoride(out)</text>
        <dbReference type="Rhea" id="RHEA:76159"/>
        <dbReference type="ChEBI" id="CHEBI:17051"/>
    </reaction>
    <physiologicalReaction direction="left-to-right" evidence="8">
        <dbReference type="Rhea" id="RHEA:76160"/>
    </physiologicalReaction>
</comment>
<evidence type="ECO:0000256" key="1">
    <source>
        <dbReference type="ARBA" id="ARBA00004651"/>
    </source>
</evidence>
<keyword evidence="10" id="KW-0406">Ion transport</keyword>
<evidence type="ECO:0000256" key="7">
    <source>
        <dbReference type="ARBA" id="ARBA00035120"/>
    </source>
</evidence>
<proteinExistence type="inferred from homology"/>
<dbReference type="AlphaFoldDB" id="A0A1H5KCS7"/>
<evidence type="ECO:0000256" key="9">
    <source>
        <dbReference type="ARBA" id="ARBA00049940"/>
    </source>
</evidence>